<gene>
    <name evidence="1" type="ORF">PTTW11_06320</name>
</gene>
<accession>A0A6S6W3Z9</accession>
<sequence>MKLTLALLLLSTTTSILANPARPDCGQTKTFTASNDCGLSYGGTWIACASGIRAIPTFTVPACPHISTSSPTTPTHTPTITPLAVSATSLLLFLHENRKINTTTTSCRRQMICIDVLTSCGGTGTRFGGCYDMCTPSHSPTAPACTITESAVGPVKTLNGIKQLEREQRDECDEKPFLCAPVGW</sequence>
<evidence type="ECO:0000313" key="2">
    <source>
        <dbReference type="Proteomes" id="UP000472372"/>
    </source>
</evidence>
<name>A0A6S6W3Z9_9PLEO</name>
<evidence type="ECO:0000313" key="1">
    <source>
        <dbReference type="EMBL" id="CAE7178272.1"/>
    </source>
</evidence>
<organism evidence="1 2">
    <name type="scientific">Pyrenophora teres f. teres</name>
    <dbReference type="NCBI Taxonomy" id="97479"/>
    <lineage>
        <taxon>Eukaryota</taxon>
        <taxon>Fungi</taxon>
        <taxon>Dikarya</taxon>
        <taxon>Ascomycota</taxon>
        <taxon>Pezizomycotina</taxon>
        <taxon>Dothideomycetes</taxon>
        <taxon>Pleosporomycetidae</taxon>
        <taxon>Pleosporales</taxon>
        <taxon>Pleosporineae</taxon>
        <taxon>Pleosporaceae</taxon>
        <taxon>Pyrenophora</taxon>
    </lineage>
</organism>
<dbReference type="EMBL" id="HG992981">
    <property type="protein sequence ID" value="CAE7178272.1"/>
    <property type="molecule type" value="Genomic_DNA"/>
</dbReference>
<proteinExistence type="predicted"/>
<protein>
    <submittedName>
        <fullName evidence="1">Uncharacterized protein</fullName>
    </submittedName>
</protein>
<dbReference type="AlphaFoldDB" id="A0A6S6W3Z9"/>
<reference evidence="1" key="1">
    <citation type="submission" date="2021-02" db="EMBL/GenBank/DDBJ databases">
        <authorList>
            <person name="Syme A R."/>
            <person name="Syme A R."/>
            <person name="Moolhuijzen P."/>
        </authorList>
    </citation>
    <scope>NUCLEOTIDE SEQUENCE</scope>
    <source>
        <strain evidence="1">W1-1</strain>
    </source>
</reference>
<dbReference type="Proteomes" id="UP000472372">
    <property type="component" value="Chromosome 5"/>
</dbReference>